<name>A0A1J6HUY4_NICAT</name>
<organism evidence="1 2">
    <name type="scientific">Nicotiana attenuata</name>
    <name type="common">Coyote tobacco</name>
    <dbReference type="NCBI Taxonomy" id="49451"/>
    <lineage>
        <taxon>Eukaryota</taxon>
        <taxon>Viridiplantae</taxon>
        <taxon>Streptophyta</taxon>
        <taxon>Embryophyta</taxon>
        <taxon>Tracheophyta</taxon>
        <taxon>Spermatophyta</taxon>
        <taxon>Magnoliopsida</taxon>
        <taxon>eudicotyledons</taxon>
        <taxon>Gunneridae</taxon>
        <taxon>Pentapetalae</taxon>
        <taxon>asterids</taxon>
        <taxon>lamiids</taxon>
        <taxon>Solanales</taxon>
        <taxon>Solanaceae</taxon>
        <taxon>Nicotianoideae</taxon>
        <taxon>Nicotianeae</taxon>
        <taxon>Nicotiana</taxon>
    </lineage>
</organism>
<sequence>MTNQFRCGGEPSQPNSVLICQKLTLEARKDRCGEEESNRTITLLTVEILTGLGFRAELKLGATLVQ</sequence>
<dbReference type="EMBL" id="MJEQ01037194">
    <property type="protein sequence ID" value="OIS96163.1"/>
    <property type="molecule type" value="Genomic_DNA"/>
</dbReference>
<dbReference type="Proteomes" id="UP000187609">
    <property type="component" value="Unassembled WGS sequence"/>
</dbReference>
<accession>A0A1J6HUY4</accession>
<gene>
    <name evidence="1" type="ORF">A4A49_00631</name>
</gene>
<protein>
    <submittedName>
        <fullName evidence="1">Uncharacterized protein</fullName>
    </submittedName>
</protein>
<keyword evidence="2" id="KW-1185">Reference proteome</keyword>
<evidence type="ECO:0000313" key="2">
    <source>
        <dbReference type="Proteomes" id="UP000187609"/>
    </source>
</evidence>
<dbReference type="AlphaFoldDB" id="A0A1J6HUY4"/>
<dbReference type="Gramene" id="OIS96163">
    <property type="protein sequence ID" value="OIS96163"/>
    <property type="gene ID" value="A4A49_00631"/>
</dbReference>
<proteinExistence type="predicted"/>
<comment type="caution">
    <text evidence="1">The sequence shown here is derived from an EMBL/GenBank/DDBJ whole genome shotgun (WGS) entry which is preliminary data.</text>
</comment>
<evidence type="ECO:0000313" key="1">
    <source>
        <dbReference type="EMBL" id="OIS96163.1"/>
    </source>
</evidence>
<reference evidence="1" key="1">
    <citation type="submission" date="2016-11" db="EMBL/GenBank/DDBJ databases">
        <title>The genome of Nicotiana attenuata.</title>
        <authorList>
            <person name="Xu S."/>
            <person name="Brockmoeller T."/>
            <person name="Gaquerel E."/>
            <person name="Navarro A."/>
            <person name="Kuhl H."/>
            <person name="Gase K."/>
            <person name="Ling Z."/>
            <person name="Zhou W."/>
            <person name="Kreitzer C."/>
            <person name="Stanke M."/>
            <person name="Tang H."/>
            <person name="Lyons E."/>
            <person name="Pandey P."/>
            <person name="Pandey S.P."/>
            <person name="Timmermann B."/>
            <person name="Baldwin I.T."/>
        </authorList>
    </citation>
    <scope>NUCLEOTIDE SEQUENCE [LARGE SCALE GENOMIC DNA]</scope>
    <source>
        <strain evidence="1">UT</strain>
    </source>
</reference>